<evidence type="ECO:0000256" key="1">
    <source>
        <dbReference type="ARBA" id="ARBA00008396"/>
    </source>
</evidence>
<dbReference type="Proteomes" id="UP000267342">
    <property type="component" value="Chromosome"/>
</dbReference>
<evidence type="ECO:0000256" key="4">
    <source>
        <dbReference type="PIRNR" id="PIRNR016821"/>
    </source>
</evidence>
<comment type="similarity">
    <text evidence="1 4">Belongs to the HSP15 family.</text>
</comment>
<dbReference type="InterPro" id="IPR002942">
    <property type="entry name" value="S4_RNA-bd"/>
</dbReference>
<dbReference type="GO" id="GO:0034605">
    <property type="term" value="P:cellular response to heat"/>
    <property type="evidence" value="ECO:0007669"/>
    <property type="project" value="InterPro"/>
</dbReference>
<gene>
    <name evidence="7" type="ORF">ZBT109_0515</name>
</gene>
<dbReference type="RefSeq" id="WP_232012858.1">
    <property type="nucleotide sequence ID" value="NZ_AP018933.1"/>
</dbReference>
<dbReference type="EMBL" id="AP018933">
    <property type="protein sequence ID" value="BBG29303.1"/>
    <property type="molecule type" value="Genomic_DNA"/>
</dbReference>
<dbReference type="InterPro" id="IPR036986">
    <property type="entry name" value="S4_RNA-bd_sf"/>
</dbReference>
<protein>
    <recommendedName>
        <fullName evidence="4">Heat shock protein 15</fullName>
    </recommendedName>
</protein>
<evidence type="ECO:0000256" key="3">
    <source>
        <dbReference type="ARBA" id="ARBA00023125"/>
    </source>
</evidence>
<organism evidence="7 8">
    <name type="scientific">Zymobacter palmae</name>
    <dbReference type="NCBI Taxonomy" id="33074"/>
    <lineage>
        <taxon>Bacteria</taxon>
        <taxon>Pseudomonadati</taxon>
        <taxon>Pseudomonadota</taxon>
        <taxon>Gammaproteobacteria</taxon>
        <taxon>Oceanospirillales</taxon>
        <taxon>Halomonadaceae</taxon>
        <taxon>Zymobacter group</taxon>
        <taxon>Zymobacter</taxon>
    </lineage>
</organism>
<keyword evidence="8" id="KW-1185">Reference proteome</keyword>
<proteinExistence type="inferred from homology"/>
<keyword evidence="2 4" id="KW-0694">RNA-binding</keyword>
<evidence type="ECO:0000256" key="2">
    <source>
        <dbReference type="ARBA" id="ARBA00022884"/>
    </source>
</evidence>
<feature type="region of interest" description="Disordered" evidence="5">
    <location>
        <begin position="74"/>
        <end position="133"/>
    </location>
</feature>
<dbReference type="AlphaFoldDB" id="A0A348HCF1"/>
<dbReference type="STRING" id="1123510.GCA_000620025_01477"/>
<dbReference type="CDD" id="cd00165">
    <property type="entry name" value="S4"/>
    <property type="match status" value="1"/>
</dbReference>
<reference evidence="7 8" key="1">
    <citation type="submission" date="2018-09" db="EMBL/GenBank/DDBJ databases">
        <title>Zymobacter palmae IAM14233 (=T109) whole genome analysis.</title>
        <authorList>
            <person name="Yanase H."/>
        </authorList>
    </citation>
    <scope>NUCLEOTIDE SEQUENCE [LARGE SCALE GENOMIC DNA]</scope>
    <source>
        <strain evidence="7 8">IAM14233</strain>
    </source>
</reference>
<accession>A0A348HCF1</accession>
<feature type="compositionally biased region" description="Basic and acidic residues" evidence="5">
    <location>
        <begin position="88"/>
        <end position="99"/>
    </location>
</feature>
<dbReference type="GO" id="GO:0043023">
    <property type="term" value="F:ribosomal large subunit binding"/>
    <property type="evidence" value="ECO:0007669"/>
    <property type="project" value="InterPro"/>
</dbReference>
<evidence type="ECO:0000256" key="5">
    <source>
        <dbReference type="SAM" id="MobiDB-lite"/>
    </source>
</evidence>
<evidence type="ECO:0000259" key="6">
    <source>
        <dbReference type="SMART" id="SM00363"/>
    </source>
</evidence>
<dbReference type="GO" id="GO:0003677">
    <property type="term" value="F:DNA binding"/>
    <property type="evidence" value="ECO:0007669"/>
    <property type="project" value="UniProtKB-KW"/>
</dbReference>
<dbReference type="Pfam" id="PF01479">
    <property type="entry name" value="S4"/>
    <property type="match status" value="1"/>
</dbReference>
<dbReference type="PIRSF" id="PIRSF016821">
    <property type="entry name" value="HSP15"/>
    <property type="match status" value="1"/>
</dbReference>
<dbReference type="KEGG" id="zpl:ZBT109_0515"/>
<feature type="domain" description="RNA-binding S4" evidence="6">
    <location>
        <begin position="8"/>
        <end position="73"/>
    </location>
</feature>
<dbReference type="GO" id="GO:0003727">
    <property type="term" value="F:single-stranded RNA binding"/>
    <property type="evidence" value="ECO:0007669"/>
    <property type="project" value="InterPro"/>
</dbReference>
<dbReference type="Gene3D" id="3.10.290.10">
    <property type="entry name" value="RNA-binding S4 domain"/>
    <property type="match status" value="1"/>
</dbReference>
<dbReference type="PROSITE" id="PS50889">
    <property type="entry name" value="S4"/>
    <property type="match status" value="1"/>
</dbReference>
<evidence type="ECO:0000313" key="7">
    <source>
        <dbReference type="EMBL" id="BBG29303.1"/>
    </source>
</evidence>
<dbReference type="InterPro" id="IPR025708">
    <property type="entry name" value="HSP15"/>
</dbReference>
<keyword evidence="3 4" id="KW-0238">DNA-binding</keyword>
<name>A0A348HCF1_9GAMM</name>
<sequence length="133" mass="15559">MTPQHMQMRLDKWLWAARFFKTRAMAKKAIEGGKVHCDGERVKVSKQIRVGMRLTLPQGWDSIEVEVMALSEQRRGAPEAQLLYQETPESREQREKGAEQRSLARQALQPPKHRPDKKDRRAIHRFQRQSTDA</sequence>
<feature type="compositionally biased region" description="Basic residues" evidence="5">
    <location>
        <begin position="111"/>
        <end position="127"/>
    </location>
</feature>
<dbReference type="SUPFAM" id="SSF55174">
    <property type="entry name" value="Alpha-L RNA-binding motif"/>
    <property type="match status" value="1"/>
</dbReference>
<keyword evidence="7" id="KW-0346">Stress response</keyword>
<evidence type="ECO:0000313" key="8">
    <source>
        <dbReference type="Proteomes" id="UP000267342"/>
    </source>
</evidence>
<dbReference type="SMART" id="SM00363">
    <property type="entry name" value="S4"/>
    <property type="match status" value="1"/>
</dbReference>